<dbReference type="EMBL" id="JBHTEB010000001">
    <property type="protein sequence ID" value="MFD0318980.1"/>
    <property type="molecule type" value="Genomic_DNA"/>
</dbReference>
<comment type="caution">
    <text evidence="1">The sequence shown here is derived from an EMBL/GenBank/DDBJ whole genome shotgun (WGS) entry which is preliminary data.</text>
</comment>
<proteinExistence type="predicted"/>
<dbReference type="Proteomes" id="UP001597023">
    <property type="component" value="Unassembled WGS sequence"/>
</dbReference>
<accession>A0ABW2WHK2</accession>
<gene>
    <name evidence="1" type="ORF">ACFQZ6_33150</name>
</gene>
<reference evidence="2" key="1">
    <citation type="journal article" date="2019" name="Int. J. Syst. Evol. Microbiol.">
        <title>The Global Catalogue of Microorganisms (GCM) 10K type strain sequencing project: providing services to taxonomists for standard genome sequencing and annotation.</title>
        <authorList>
            <consortium name="The Broad Institute Genomics Platform"/>
            <consortium name="The Broad Institute Genome Sequencing Center for Infectious Disease"/>
            <person name="Wu L."/>
            <person name="Ma J."/>
        </authorList>
    </citation>
    <scope>NUCLEOTIDE SEQUENCE [LARGE SCALE GENOMIC DNA]</scope>
    <source>
        <strain evidence="2">CGMCC 4.7400</strain>
    </source>
</reference>
<protein>
    <submittedName>
        <fullName evidence="1">Uncharacterized protein</fullName>
    </submittedName>
</protein>
<sequence length="116" mass="13082">MSVEHVVDAGSDQFQFAVTLKKREIPPHMPHPLMEIEKPEIFQKREDGRILLRFWRAALLSRSRRLQHVPPFSGPAPCHRTGQKSVSSYHMPLSHAMAESVDNPSRNVGLFASGGE</sequence>
<keyword evidence="2" id="KW-1185">Reference proteome</keyword>
<name>A0ABW2WHK2_9ACTN</name>
<organism evidence="1 2">
    <name type="scientific">Streptomyces flavalbus</name>
    <dbReference type="NCBI Taxonomy" id="2665155"/>
    <lineage>
        <taxon>Bacteria</taxon>
        <taxon>Bacillati</taxon>
        <taxon>Actinomycetota</taxon>
        <taxon>Actinomycetes</taxon>
        <taxon>Kitasatosporales</taxon>
        <taxon>Streptomycetaceae</taxon>
        <taxon>Streptomyces</taxon>
    </lineage>
</organism>
<evidence type="ECO:0000313" key="1">
    <source>
        <dbReference type="EMBL" id="MFD0318980.1"/>
    </source>
</evidence>
<dbReference type="RefSeq" id="WP_381616871.1">
    <property type="nucleotide sequence ID" value="NZ_JBHTEB010000001.1"/>
</dbReference>
<evidence type="ECO:0000313" key="2">
    <source>
        <dbReference type="Proteomes" id="UP001597023"/>
    </source>
</evidence>